<reference evidence="2 3" key="1">
    <citation type="submission" date="2024-04" db="EMBL/GenBank/DDBJ databases">
        <title>genome sequences of Mucor flavus KT1a and Helicostylum pulchrum KT1b strains isolation_sourced from the surface of a dry-aged beef.</title>
        <authorList>
            <person name="Toyotome T."/>
            <person name="Hosono M."/>
            <person name="Torimaru M."/>
            <person name="Fukuda K."/>
            <person name="Mikami N."/>
        </authorList>
    </citation>
    <scope>NUCLEOTIDE SEQUENCE [LARGE SCALE GENOMIC DNA]</scope>
    <source>
        <strain evidence="2 3">KT1b</strain>
    </source>
</reference>
<name>A0ABP9YGD6_9FUNG</name>
<dbReference type="EMBL" id="BAABUJ010000054">
    <property type="protein sequence ID" value="GAA5805986.1"/>
    <property type="molecule type" value="Genomic_DNA"/>
</dbReference>
<proteinExistence type="predicted"/>
<organism evidence="2 3">
    <name type="scientific">Helicostylum pulchrum</name>
    <dbReference type="NCBI Taxonomy" id="562976"/>
    <lineage>
        <taxon>Eukaryota</taxon>
        <taxon>Fungi</taxon>
        <taxon>Fungi incertae sedis</taxon>
        <taxon>Mucoromycota</taxon>
        <taxon>Mucoromycotina</taxon>
        <taxon>Mucoromycetes</taxon>
        <taxon>Mucorales</taxon>
        <taxon>Mucorineae</taxon>
        <taxon>Mucoraceae</taxon>
        <taxon>Helicostylum</taxon>
    </lineage>
</organism>
<sequence length="98" mass="10683">MARVTGQPHTVGNWEEFANYPGPGPIPQATTTATTSTATATATAPTSPDPPASYSEPFEEKERSSSETEKKAMKPIRLRVKRSDYSFVNLSLYDVGFK</sequence>
<evidence type="ECO:0000256" key="1">
    <source>
        <dbReference type="SAM" id="MobiDB-lite"/>
    </source>
</evidence>
<accession>A0ABP9YGD6</accession>
<dbReference type="Proteomes" id="UP001476247">
    <property type="component" value="Unassembled WGS sequence"/>
</dbReference>
<comment type="caution">
    <text evidence="2">The sequence shown here is derived from an EMBL/GenBank/DDBJ whole genome shotgun (WGS) entry which is preliminary data.</text>
</comment>
<keyword evidence="3" id="KW-1185">Reference proteome</keyword>
<feature type="region of interest" description="Disordered" evidence="1">
    <location>
        <begin position="1"/>
        <end position="75"/>
    </location>
</feature>
<protein>
    <submittedName>
        <fullName evidence="2">Uncharacterized protein</fullName>
    </submittedName>
</protein>
<gene>
    <name evidence="2" type="ORF">HPULCUR_011513</name>
</gene>
<feature type="compositionally biased region" description="Basic and acidic residues" evidence="1">
    <location>
        <begin position="58"/>
        <end position="72"/>
    </location>
</feature>
<evidence type="ECO:0000313" key="2">
    <source>
        <dbReference type="EMBL" id="GAA5805986.1"/>
    </source>
</evidence>
<feature type="compositionally biased region" description="Low complexity" evidence="1">
    <location>
        <begin position="29"/>
        <end position="46"/>
    </location>
</feature>
<evidence type="ECO:0000313" key="3">
    <source>
        <dbReference type="Proteomes" id="UP001476247"/>
    </source>
</evidence>